<name>A0A2A8D0K8_9BACT</name>
<dbReference type="Proteomes" id="UP000220102">
    <property type="component" value="Unassembled WGS sequence"/>
</dbReference>
<dbReference type="EMBL" id="PDEQ01000002">
    <property type="protein sequence ID" value="PEN14424.1"/>
    <property type="molecule type" value="Genomic_DNA"/>
</dbReference>
<proteinExistence type="predicted"/>
<accession>A0A2A8D0K8</accession>
<organism evidence="1 2">
    <name type="scientific">Longibacter salinarum</name>
    <dbReference type="NCBI Taxonomy" id="1850348"/>
    <lineage>
        <taxon>Bacteria</taxon>
        <taxon>Pseudomonadati</taxon>
        <taxon>Rhodothermota</taxon>
        <taxon>Rhodothermia</taxon>
        <taxon>Rhodothermales</taxon>
        <taxon>Salisaetaceae</taxon>
        <taxon>Longibacter</taxon>
    </lineage>
</organism>
<comment type="caution">
    <text evidence="1">The sequence shown here is derived from an EMBL/GenBank/DDBJ whole genome shotgun (WGS) entry which is preliminary data.</text>
</comment>
<sequence>MTLLFILFAVAGVGCRSTGPLTVSAPMLADVNDAMAGETVRLYKSGTQTYRKVSQVTLSADSMYFVDGPQYMRGGHDRPMEQIAIGRVDSLRIKYAGGGGVVGGLVGTVPGAFLALDAAAAGRECETIYCGISTAMGQAIGIGLAVIGLGVGAIIGNAVDDDVQTVYRWPVEDYLE</sequence>
<dbReference type="AlphaFoldDB" id="A0A2A8D0K8"/>
<keyword evidence="2" id="KW-1185">Reference proteome</keyword>
<protein>
    <submittedName>
        <fullName evidence="1">Uncharacterized protein</fullName>
    </submittedName>
</protein>
<evidence type="ECO:0000313" key="1">
    <source>
        <dbReference type="EMBL" id="PEN14424.1"/>
    </source>
</evidence>
<gene>
    <name evidence="1" type="ORF">CRI94_05190</name>
</gene>
<evidence type="ECO:0000313" key="2">
    <source>
        <dbReference type="Proteomes" id="UP000220102"/>
    </source>
</evidence>
<dbReference type="RefSeq" id="WP_098074604.1">
    <property type="nucleotide sequence ID" value="NZ_PDEQ01000002.1"/>
</dbReference>
<reference evidence="1 2" key="1">
    <citation type="submission" date="2017-10" db="EMBL/GenBank/DDBJ databases">
        <title>Draft genome of Longibacter Salinarum.</title>
        <authorList>
            <person name="Goh K.M."/>
            <person name="Shamsir M.S."/>
            <person name="Lim S.W."/>
        </authorList>
    </citation>
    <scope>NUCLEOTIDE SEQUENCE [LARGE SCALE GENOMIC DNA]</scope>
    <source>
        <strain evidence="1 2">KCTC 52045</strain>
    </source>
</reference>